<feature type="region of interest" description="Disordered" evidence="4">
    <location>
        <begin position="165"/>
        <end position="185"/>
    </location>
</feature>
<feature type="compositionally biased region" description="Basic residues" evidence="4">
    <location>
        <begin position="298"/>
        <end position="314"/>
    </location>
</feature>
<gene>
    <name evidence="8" type="primary">TAD2B</name>
    <name evidence="8" type="ORF">TR123081</name>
</gene>
<dbReference type="SUPFAM" id="SSF46689">
    <property type="entry name" value="Homeodomain-like"/>
    <property type="match status" value="1"/>
</dbReference>
<dbReference type="GO" id="GO:0070461">
    <property type="term" value="C:SAGA-type complex"/>
    <property type="evidence" value="ECO:0007669"/>
    <property type="project" value="UniProtKB-ARBA"/>
</dbReference>
<dbReference type="PROSITE" id="PS50090">
    <property type="entry name" value="MYB_LIKE"/>
    <property type="match status" value="1"/>
</dbReference>
<evidence type="ECO:0000259" key="6">
    <source>
        <dbReference type="PROSITE" id="PS51293"/>
    </source>
</evidence>
<dbReference type="PANTHER" id="PTHR12374:SF63">
    <property type="entry name" value="TRANSCRIPTIONAL ADAPTER 2-BETA"/>
    <property type="match status" value="1"/>
</dbReference>
<dbReference type="Pfam" id="PF25299">
    <property type="entry name" value="ZZ_ADA2"/>
    <property type="match status" value="1"/>
</dbReference>
<dbReference type="PANTHER" id="PTHR12374">
    <property type="entry name" value="TRANSCRIPTIONAL ADAPTOR 2 ADA2 -RELATED"/>
    <property type="match status" value="1"/>
</dbReference>
<feature type="compositionally biased region" description="Polar residues" evidence="4">
    <location>
        <begin position="170"/>
        <end position="179"/>
    </location>
</feature>
<dbReference type="InterPro" id="IPR017930">
    <property type="entry name" value="Myb_dom"/>
</dbReference>
<dbReference type="Gene3D" id="1.10.10.60">
    <property type="entry name" value="Homeodomain-like"/>
    <property type="match status" value="1"/>
</dbReference>
<protein>
    <submittedName>
        <fullName evidence="8">Transcriptional adapter 2-beta</fullName>
    </submittedName>
</protein>
<dbReference type="PROSITE" id="PS51294">
    <property type="entry name" value="HTH_MYB"/>
    <property type="match status" value="1"/>
</dbReference>
<dbReference type="SMART" id="SM00717">
    <property type="entry name" value="SANT"/>
    <property type="match status" value="1"/>
</dbReference>
<dbReference type="GO" id="GO:0003713">
    <property type="term" value="F:transcription coactivator activity"/>
    <property type="evidence" value="ECO:0007669"/>
    <property type="project" value="TreeGrafter"/>
</dbReference>
<sequence>EIFDFKVKNCQLPHLRSLYDTHLIAEVFKSVFLWTTNMTDKFSRDLCCSYCLKSPLSIFINCSECCGVKLCIFCFSCGVEAGHHKRTHKYNVKLSTPSKGILNGWSDEEDLSLLDAIEQYGLGNWEDVSDKCVKKSPKECFDHYNTFYLHGVLAKVLFSGASKPSHVTDHTSSPQSTPDKNSKVPLEPLEQQLLGYMVLRDDFEKDYDNDAESLLTRLKLHLDWDELENALIVAHVGIYTQRLQERQKRKEIARIHGLIQRISSYLLNRRVKRRPLSVKHQPQPPLPRKSTTKLALSKNRHRYSVVRAGTRRSRASVSPEKRRSAQPSPVSPPAGSWLAAPYALQSRGPTRGTPLVVPGVLSLPLTEPASAAATGNASTANVSAVYMMNGVGGGGGGTNSAQLGFEDELESYDAFNINEKLKPFLRYFSPQQAKQFLRNLHREEVLKHEIKFLFGVLQKNSAGCTKSSGIKLRSAPVHSQVFVPAPKNTDPPILQTILSPIADSPSCNIHKKRRRPRTSPWYMRVRSSHRRRC</sequence>
<dbReference type="InterPro" id="IPR009057">
    <property type="entry name" value="Homeodomain-like_sf"/>
</dbReference>
<evidence type="ECO:0000256" key="4">
    <source>
        <dbReference type="SAM" id="MobiDB-lite"/>
    </source>
</evidence>
<evidence type="ECO:0000313" key="8">
    <source>
        <dbReference type="EMBL" id="JAP54554.1"/>
    </source>
</evidence>
<organism evidence="8">
    <name type="scientific">Schistocephalus solidus</name>
    <name type="common">Tapeworm</name>
    <dbReference type="NCBI Taxonomy" id="70667"/>
    <lineage>
        <taxon>Eukaryota</taxon>
        <taxon>Metazoa</taxon>
        <taxon>Spiralia</taxon>
        <taxon>Lophotrochozoa</taxon>
        <taxon>Platyhelminthes</taxon>
        <taxon>Cestoda</taxon>
        <taxon>Eucestoda</taxon>
        <taxon>Diphyllobothriidea</taxon>
        <taxon>Diphyllobothriidae</taxon>
        <taxon>Schistocephalus</taxon>
    </lineage>
</organism>
<dbReference type="Pfam" id="PF22941">
    <property type="entry name" value="TADA2A-like_3rd"/>
    <property type="match status" value="1"/>
</dbReference>
<name>A0A0X3PS12_SCHSO</name>
<feature type="non-terminal residue" evidence="8">
    <location>
        <position position="1"/>
    </location>
</feature>
<feature type="domain" description="SANT" evidence="6">
    <location>
        <begin position="100"/>
        <end position="152"/>
    </location>
</feature>
<dbReference type="GO" id="GO:0003682">
    <property type="term" value="F:chromatin binding"/>
    <property type="evidence" value="ECO:0007669"/>
    <property type="project" value="TreeGrafter"/>
</dbReference>
<dbReference type="InterPro" id="IPR055141">
    <property type="entry name" value="TADA2A_B-like_dom"/>
</dbReference>
<accession>A0A0X3PS12</accession>
<evidence type="ECO:0000256" key="3">
    <source>
        <dbReference type="ARBA" id="ARBA00022833"/>
    </source>
</evidence>
<dbReference type="GO" id="GO:0008270">
    <property type="term" value="F:zinc ion binding"/>
    <property type="evidence" value="ECO:0007669"/>
    <property type="project" value="UniProtKB-KW"/>
</dbReference>
<dbReference type="GO" id="GO:0006357">
    <property type="term" value="P:regulation of transcription by RNA polymerase II"/>
    <property type="evidence" value="ECO:0007669"/>
    <property type="project" value="TreeGrafter"/>
</dbReference>
<dbReference type="InterPro" id="IPR001005">
    <property type="entry name" value="SANT/Myb"/>
</dbReference>
<evidence type="ECO:0000259" key="7">
    <source>
        <dbReference type="PROSITE" id="PS51294"/>
    </source>
</evidence>
<dbReference type="EMBL" id="GEEE01008671">
    <property type="protein sequence ID" value="JAP54554.1"/>
    <property type="molecule type" value="Transcribed_RNA"/>
</dbReference>
<keyword evidence="3" id="KW-0862">Zinc</keyword>
<proteinExistence type="predicted"/>
<keyword evidence="1" id="KW-0479">Metal-binding</keyword>
<feature type="region of interest" description="Disordered" evidence="4">
    <location>
        <begin position="274"/>
        <end position="334"/>
    </location>
</feature>
<dbReference type="AlphaFoldDB" id="A0A0X3PS12"/>
<reference evidence="8" key="1">
    <citation type="submission" date="2016-01" db="EMBL/GenBank/DDBJ databases">
        <title>Reference transcriptome for the parasite Schistocephalus solidus: insights into the molecular evolution of parasitism.</title>
        <authorList>
            <person name="Hebert F.O."/>
            <person name="Grambauer S."/>
            <person name="Barber I."/>
            <person name="Landry C.R."/>
            <person name="Aubin-Horth N."/>
        </authorList>
    </citation>
    <scope>NUCLEOTIDE SEQUENCE</scope>
</reference>
<evidence type="ECO:0000256" key="1">
    <source>
        <dbReference type="ARBA" id="ARBA00022723"/>
    </source>
</evidence>
<dbReference type="InterPro" id="IPR000433">
    <property type="entry name" value="Znf_ZZ"/>
</dbReference>
<dbReference type="CDD" id="cd00167">
    <property type="entry name" value="SANT"/>
    <property type="match status" value="1"/>
</dbReference>
<dbReference type="GO" id="GO:0005634">
    <property type="term" value="C:nucleus"/>
    <property type="evidence" value="ECO:0007669"/>
    <property type="project" value="TreeGrafter"/>
</dbReference>
<evidence type="ECO:0000256" key="2">
    <source>
        <dbReference type="ARBA" id="ARBA00022771"/>
    </source>
</evidence>
<feature type="domain" description="Myb-like" evidence="5">
    <location>
        <begin position="105"/>
        <end position="148"/>
    </location>
</feature>
<keyword evidence="2" id="KW-0863">Zinc-finger</keyword>
<feature type="domain" description="HTH myb-type" evidence="7">
    <location>
        <begin position="105"/>
        <end position="152"/>
    </location>
</feature>
<evidence type="ECO:0000259" key="5">
    <source>
        <dbReference type="PROSITE" id="PS50090"/>
    </source>
</evidence>
<dbReference type="InterPro" id="IPR017884">
    <property type="entry name" value="SANT_dom"/>
</dbReference>
<dbReference type="PROSITE" id="PS51293">
    <property type="entry name" value="SANT"/>
    <property type="match status" value="1"/>
</dbReference>
<dbReference type="GO" id="GO:0006338">
    <property type="term" value="P:chromatin remodeling"/>
    <property type="evidence" value="ECO:0007669"/>
    <property type="project" value="TreeGrafter"/>
</dbReference>
<dbReference type="Pfam" id="PF00249">
    <property type="entry name" value="Myb_DNA-binding"/>
    <property type="match status" value="1"/>
</dbReference>